<dbReference type="PANTHER" id="PTHR40252">
    <property type="entry name" value="BLR0328 PROTEIN"/>
    <property type="match status" value="1"/>
</dbReference>
<dbReference type="STRING" id="1612149.SAMN05216324_12711"/>
<dbReference type="AlphaFoldDB" id="A0A1K2IYG2"/>
<dbReference type="PANTHER" id="PTHR40252:SF2">
    <property type="entry name" value="BLR0328 PROTEIN"/>
    <property type="match status" value="1"/>
</dbReference>
<dbReference type="InterPro" id="IPR019494">
    <property type="entry name" value="FIST_C"/>
</dbReference>
<keyword evidence="4" id="KW-1185">Reference proteome</keyword>
<reference evidence="4" key="1">
    <citation type="submission" date="2016-10" db="EMBL/GenBank/DDBJ databases">
        <authorList>
            <person name="Varghese N."/>
            <person name="Submissions S."/>
        </authorList>
    </citation>
    <scope>NUCLEOTIDE SEQUENCE [LARGE SCALE GENOMIC DNA]</scope>
    <source>
        <strain evidence="4">SUR2</strain>
    </source>
</reference>
<dbReference type="Pfam" id="PF10442">
    <property type="entry name" value="FIST_C"/>
    <property type="match status" value="1"/>
</dbReference>
<evidence type="ECO:0000313" key="4">
    <source>
        <dbReference type="Proteomes" id="UP000182034"/>
    </source>
</evidence>
<protein>
    <submittedName>
        <fullName evidence="3">Uncharacterized conserved protein, contains FIST_N domain</fullName>
    </submittedName>
</protein>
<dbReference type="SMART" id="SM01204">
    <property type="entry name" value="FIST_C"/>
    <property type="match status" value="1"/>
</dbReference>
<dbReference type="Proteomes" id="UP000182034">
    <property type="component" value="Unassembled WGS sequence"/>
</dbReference>
<evidence type="ECO:0000313" key="3">
    <source>
        <dbReference type="EMBL" id="SFZ96827.1"/>
    </source>
</evidence>
<dbReference type="OrthoDB" id="9770435at2"/>
<sequence length="380" mass="42223">MKVAKLLFINGECRHERNDENLDYQKAQLVIGYGARHLIENNDFYFQLKEKFPHAEIALSSSSGEIFCNEVYDDTVAVTIISFSTSHIKTSQINIENFPNSYEAGKTLMEKLPKENLKWVFVLSDGSRVNGSQLVQGLNAVRPDHVLISGGLAGDGDKFEKTAVGLNQIPSSNQIVAIGFYGEKLELSHASYGGWESFGLERTVTRSHHNILYEIDHKNALDLYKKYLGKYAEELPGSALLFPLSLKSDDDSSPVVRTILSINEKDNMMVFAGDLPEGSKVRFMKANMDRLIDAANDAASECLKISHNKPKMGIIVSCVGRKLVLGDRTAEEVEMVRDVLGADTIITGFYSYGEISPLKPFDDCVLHNQTITITTVNETE</sequence>
<evidence type="ECO:0000259" key="1">
    <source>
        <dbReference type="SMART" id="SM00897"/>
    </source>
</evidence>
<organism evidence="3 4">
    <name type="scientific">Chryseobacterium limigenitum</name>
    <dbReference type="NCBI Taxonomy" id="1612149"/>
    <lineage>
        <taxon>Bacteria</taxon>
        <taxon>Pseudomonadati</taxon>
        <taxon>Bacteroidota</taxon>
        <taxon>Flavobacteriia</taxon>
        <taxon>Flavobacteriales</taxon>
        <taxon>Weeksellaceae</taxon>
        <taxon>Chryseobacterium group</taxon>
        <taxon>Chryseobacterium</taxon>
    </lineage>
</organism>
<dbReference type="SMART" id="SM00897">
    <property type="entry name" value="FIST"/>
    <property type="match status" value="1"/>
</dbReference>
<feature type="domain" description="FIST" evidence="1">
    <location>
        <begin position="26"/>
        <end position="219"/>
    </location>
</feature>
<dbReference type="EMBL" id="FPKW01000027">
    <property type="protein sequence ID" value="SFZ96827.1"/>
    <property type="molecule type" value="Genomic_DNA"/>
</dbReference>
<feature type="domain" description="FIST C-domain" evidence="2">
    <location>
        <begin position="220"/>
        <end position="358"/>
    </location>
</feature>
<name>A0A1K2IYG2_9FLAO</name>
<dbReference type="RefSeq" id="WP_072412706.1">
    <property type="nucleotide sequence ID" value="NZ_FPKW01000027.1"/>
</dbReference>
<dbReference type="Pfam" id="PF08495">
    <property type="entry name" value="FIST"/>
    <property type="match status" value="1"/>
</dbReference>
<evidence type="ECO:0000259" key="2">
    <source>
        <dbReference type="SMART" id="SM01204"/>
    </source>
</evidence>
<proteinExistence type="predicted"/>
<gene>
    <name evidence="3" type="ORF">SAMN05216324_12711</name>
</gene>
<dbReference type="InterPro" id="IPR013702">
    <property type="entry name" value="FIST_domain_N"/>
</dbReference>
<accession>A0A1K2IYG2</accession>